<dbReference type="NCBIfam" id="TIGR01691">
    <property type="entry name" value="enolase-ppase"/>
    <property type="match status" value="1"/>
</dbReference>
<sequence>MTAEYPNVTCIILDIEGTVCPISFVKNQLFPYFLQQLPETLAGVSFPLNSASDDPVVKILYGFLADVRVSSEVLEAHITGLVSNDVKDATLKSLQGYVWQTGYDNGSIIAPLFTDAVHAIKTWTADKRVYIYSSGSVPAQKLLFLHVAATNEEGQEDLTPYLSGYYDITTSGHKQEKSSYENIIKHIGVKGSNALFLSDNVNEVRAAIAAGLRASIVIKPGNYDLTEEEKASYPIVRDFDELKL</sequence>
<organism evidence="7 8">
    <name type="scientific">Babjeviella inositovora NRRL Y-12698</name>
    <dbReference type="NCBI Taxonomy" id="984486"/>
    <lineage>
        <taxon>Eukaryota</taxon>
        <taxon>Fungi</taxon>
        <taxon>Dikarya</taxon>
        <taxon>Ascomycota</taxon>
        <taxon>Saccharomycotina</taxon>
        <taxon>Pichiomycetes</taxon>
        <taxon>Serinales incertae sedis</taxon>
        <taxon>Babjeviella</taxon>
    </lineage>
</organism>
<feature type="binding site" evidence="6">
    <location>
        <position position="16"/>
    </location>
    <ligand>
        <name>Mg(2+)</name>
        <dbReference type="ChEBI" id="CHEBI:18420"/>
    </ligand>
</feature>
<dbReference type="InterPro" id="IPR027511">
    <property type="entry name" value="ENOPH1_eukaryotes"/>
</dbReference>
<keyword evidence="8" id="KW-1185">Reference proteome</keyword>
<dbReference type="Proteomes" id="UP000094336">
    <property type="component" value="Unassembled WGS sequence"/>
</dbReference>
<feature type="binding site" evidence="6">
    <location>
        <begin position="133"/>
        <end position="134"/>
    </location>
    <ligand>
        <name>substrate</name>
    </ligand>
</feature>
<dbReference type="GeneID" id="30148459"/>
<dbReference type="InterPro" id="IPR023943">
    <property type="entry name" value="Enolase-ppase_E1"/>
</dbReference>
<keyword evidence="2 6" id="KW-0479">Metal-binding</keyword>
<evidence type="ECO:0000256" key="2">
    <source>
        <dbReference type="ARBA" id="ARBA00022723"/>
    </source>
</evidence>
<keyword evidence="6" id="KW-0963">Cytoplasm</keyword>
<evidence type="ECO:0000256" key="1">
    <source>
        <dbReference type="ARBA" id="ARBA00022605"/>
    </source>
</evidence>
<dbReference type="GO" id="GO:0005634">
    <property type="term" value="C:nucleus"/>
    <property type="evidence" value="ECO:0007669"/>
    <property type="project" value="UniProtKB-SubCell"/>
</dbReference>
<reference evidence="8" key="1">
    <citation type="submission" date="2016-05" db="EMBL/GenBank/DDBJ databases">
        <title>Comparative genomics of biotechnologically important yeasts.</title>
        <authorList>
            <consortium name="DOE Joint Genome Institute"/>
            <person name="Riley R."/>
            <person name="Haridas S."/>
            <person name="Wolfe K.H."/>
            <person name="Lopes M.R."/>
            <person name="Hittinger C.T."/>
            <person name="Goker M."/>
            <person name="Salamov A."/>
            <person name="Wisecaver J."/>
            <person name="Long T.M."/>
            <person name="Aerts A.L."/>
            <person name="Barry K."/>
            <person name="Choi C."/>
            <person name="Clum A."/>
            <person name="Coughlan A.Y."/>
            <person name="Deshpande S."/>
            <person name="Douglass A.P."/>
            <person name="Hanson S.J."/>
            <person name="Klenk H.-P."/>
            <person name="Labutti K."/>
            <person name="Lapidus A."/>
            <person name="Lindquist E."/>
            <person name="Lipzen A."/>
            <person name="Meier-Kolthoff J.P."/>
            <person name="Ohm R.A."/>
            <person name="Otillar R.P."/>
            <person name="Pangilinan J."/>
            <person name="Peng Y."/>
            <person name="Rokas A."/>
            <person name="Rosa C.A."/>
            <person name="Scheuner C."/>
            <person name="Sibirny A.A."/>
            <person name="Slot J.C."/>
            <person name="Stielow J.B."/>
            <person name="Sun H."/>
            <person name="Kurtzman C.P."/>
            <person name="Blackwell M."/>
            <person name="Grigoriev I.V."/>
            <person name="Jeffries T.W."/>
        </authorList>
    </citation>
    <scope>NUCLEOTIDE SEQUENCE [LARGE SCALE GENOMIC DNA]</scope>
    <source>
        <strain evidence="8">NRRL Y-12698</strain>
    </source>
</reference>
<feature type="binding site" evidence="6">
    <location>
        <position position="199"/>
    </location>
    <ligand>
        <name>Mg(2+)</name>
        <dbReference type="ChEBI" id="CHEBI:18420"/>
    </ligand>
</feature>
<keyword evidence="1 6" id="KW-0028">Amino-acid biosynthesis</keyword>
<dbReference type="STRING" id="984486.A0A1E3QJB4"/>
<accession>A0A1E3QJB4</accession>
<dbReference type="SUPFAM" id="SSF56784">
    <property type="entry name" value="HAD-like"/>
    <property type="match status" value="1"/>
</dbReference>
<comment type="pathway">
    <text evidence="6">Amino-acid biosynthesis; L-methionine biosynthesis via salvage pathway; L-methionine from S-methyl-5-thio-alpha-D-ribose 1-phosphate: step 3/6.</text>
</comment>
<dbReference type="EMBL" id="KV454438">
    <property type="protein sequence ID" value="ODQ77785.1"/>
    <property type="molecule type" value="Genomic_DNA"/>
</dbReference>
<comment type="subcellular location">
    <subcellularLocation>
        <location evidence="6">Cytoplasm</location>
    </subcellularLocation>
    <subcellularLocation>
        <location evidence="6">Nucleus</location>
    </subcellularLocation>
</comment>
<protein>
    <recommendedName>
        <fullName evidence="6">Enolase-phosphatase E1</fullName>
        <ecNumber evidence="6">3.1.3.77</ecNumber>
    </recommendedName>
    <alternativeName>
        <fullName evidence="6">2,3-diketo-5-methylthio-1-phosphopentane phosphatase</fullName>
    </alternativeName>
</protein>
<dbReference type="SFLD" id="SFLDG01133">
    <property type="entry name" value="C1.5.4:_Enolase-phosphatase_Li"/>
    <property type="match status" value="1"/>
</dbReference>
<dbReference type="Gene3D" id="3.40.50.1000">
    <property type="entry name" value="HAD superfamily/HAD-like"/>
    <property type="match status" value="1"/>
</dbReference>
<comment type="pathway">
    <text evidence="6">Amino-acid biosynthesis; L-methionine biosynthesis via salvage pathway; L-methionine from S-methyl-5-thio-alpha-D-ribose 1-phosphate: step 4/6.</text>
</comment>
<dbReference type="Gene3D" id="1.10.720.60">
    <property type="match status" value="1"/>
</dbReference>
<dbReference type="Pfam" id="PF00702">
    <property type="entry name" value="Hydrolase"/>
    <property type="match status" value="1"/>
</dbReference>
<dbReference type="OrthoDB" id="272500at2759"/>
<dbReference type="RefSeq" id="XP_018983113.1">
    <property type="nucleotide sequence ID" value="XM_019130606.1"/>
</dbReference>
<evidence type="ECO:0000256" key="3">
    <source>
        <dbReference type="ARBA" id="ARBA00022801"/>
    </source>
</evidence>
<dbReference type="InterPro" id="IPR036412">
    <property type="entry name" value="HAD-like_sf"/>
</dbReference>
<comment type="subunit">
    <text evidence="6">Monomer.</text>
</comment>
<evidence type="ECO:0000256" key="4">
    <source>
        <dbReference type="ARBA" id="ARBA00022842"/>
    </source>
</evidence>
<feature type="binding site" evidence="6">
    <location>
        <position position="14"/>
    </location>
    <ligand>
        <name>Mg(2+)</name>
        <dbReference type="ChEBI" id="CHEBI:18420"/>
    </ligand>
</feature>
<dbReference type="AlphaFoldDB" id="A0A1E3QJB4"/>
<dbReference type="SFLD" id="SFLDS00003">
    <property type="entry name" value="Haloacid_Dehalogenase"/>
    <property type="match status" value="1"/>
</dbReference>
<dbReference type="GO" id="GO:0043874">
    <property type="term" value="F:acireductone synthase activity"/>
    <property type="evidence" value="ECO:0007669"/>
    <property type="project" value="UniProtKB-EC"/>
</dbReference>
<comment type="catalytic activity">
    <reaction evidence="6">
        <text>5-methylsulfanyl-2,3-dioxopentyl phosphate + H2O = 1,2-dihydroxy-5-(methylsulfanyl)pent-1-en-3-one + phosphate</text>
        <dbReference type="Rhea" id="RHEA:21700"/>
        <dbReference type="ChEBI" id="CHEBI:15377"/>
        <dbReference type="ChEBI" id="CHEBI:43474"/>
        <dbReference type="ChEBI" id="CHEBI:49252"/>
        <dbReference type="ChEBI" id="CHEBI:58828"/>
        <dbReference type="EC" id="3.1.3.77"/>
    </reaction>
</comment>
<evidence type="ECO:0000256" key="6">
    <source>
        <dbReference type="HAMAP-Rule" id="MF_03117"/>
    </source>
</evidence>
<dbReference type="UniPathway" id="UPA00904">
    <property type="reaction ID" value="UER00876"/>
</dbReference>
<dbReference type="GO" id="GO:0005737">
    <property type="term" value="C:cytoplasm"/>
    <property type="evidence" value="ECO:0007669"/>
    <property type="project" value="UniProtKB-SubCell"/>
</dbReference>
<dbReference type="PANTHER" id="PTHR20371:SF1">
    <property type="entry name" value="ENOLASE-PHOSPHATASE E1"/>
    <property type="match status" value="1"/>
</dbReference>
<dbReference type="SFLD" id="SFLDG01129">
    <property type="entry name" value="C1.5:_HAD__Beta-PGM__Phosphata"/>
    <property type="match status" value="1"/>
</dbReference>
<keyword evidence="3 6" id="KW-0378">Hydrolase</keyword>
<evidence type="ECO:0000313" key="7">
    <source>
        <dbReference type="EMBL" id="ODQ77785.1"/>
    </source>
</evidence>
<comment type="function">
    <text evidence="6">Bifunctional enzyme that catalyzes the enolization of 2,3-diketo-5-methylthiopentyl-1-phosphate (DK-MTP-1-P) into the intermediate 2-hydroxy-3-keto-5-methylthiopentenyl-1-phosphate (HK-MTPenyl-1-P), which is then dephosphorylated to form the acireductone 1,2-dihydroxy-3-keto-5-methylthiopentene (DHK-MTPene).</text>
</comment>
<dbReference type="GO" id="GO:0000287">
    <property type="term" value="F:magnesium ion binding"/>
    <property type="evidence" value="ECO:0007669"/>
    <property type="project" value="UniProtKB-UniRule"/>
</dbReference>
<gene>
    <name evidence="6" type="primary">UTR4</name>
    <name evidence="7" type="ORF">BABINDRAFT_168746</name>
</gene>
<dbReference type="InterPro" id="IPR023214">
    <property type="entry name" value="HAD_sf"/>
</dbReference>
<comment type="cofactor">
    <cofactor evidence="6">
        <name>Mg(2+)</name>
        <dbReference type="ChEBI" id="CHEBI:18420"/>
    </cofactor>
    <text evidence="6">Binds 1 Mg(2+) ion per subunit.</text>
</comment>
<comment type="similarity">
    <text evidence="6">Belongs to the HAD-like hydrolase superfamily. MasA/MtnC family.</text>
</comment>
<dbReference type="CDD" id="cd01629">
    <property type="entry name" value="HAD_EP"/>
    <property type="match status" value="1"/>
</dbReference>
<dbReference type="GO" id="GO:0019509">
    <property type="term" value="P:L-methionine salvage from methylthioadenosine"/>
    <property type="evidence" value="ECO:0007669"/>
    <property type="project" value="UniProtKB-UniRule"/>
</dbReference>
<keyword evidence="5 6" id="KW-0486">Methionine biosynthesis</keyword>
<proteinExistence type="inferred from homology"/>
<keyword evidence="4 6" id="KW-0460">Magnesium</keyword>
<evidence type="ECO:0000256" key="5">
    <source>
        <dbReference type="ARBA" id="ARBA00023167"/>
    </source>
</evidence>
<dbReference type="HAMAP" id="MF_03117">
    <property type="entry name" value="Salvage_MtnC_euk"/>
    <property type="match status" value="1"/>
</dbReference>
<keyword evidence="6" id="KW-0539">Nucleus</keyword>
<dbReference type="EC" id="3.1.3.77" evidence="6"/>
<name>A0A1E3QJB4_9ASCO</name>
<feature type="binding site" evidence="6">
    <location>
        <position position="174"/>
    </location>
    <ligand>
        <name>substrate</name>
    </ligand>
</feature>
<dbReference type="PANTHER" id="PTHR20371">
    <property type="entry name" value="ENOLASE-PHOSPHATASE E1"/>
    <property type="match status" value="1"/>
</dbReference>
<evidence type="ECO:0000313" key="8">
    <source>
        <dbReference type="Proteomes" id="UP000094336"/>
    </source>
</evidence>